<dbReference type="RefSeq" id="WP_141442658.1">
    <property type="nucleotide sequence ID" value="NZ_CP038231.1"/>
</dbReference>
<dbReference type="Gene3D" id="3.30.230.20">
    <property type="entry name" value="lpxc deacetylase, domain 1"/>
    <property type="match status" value="1"/>
</dbReference>
<dbReference type="Proteomes" id="UP000318709">
    <property type="component" value="Chromosome"/>
</dbReference>
<keyword evidence="9" id="KW-0862">Zinc</keyword>
<proteinExistence type="predicted"/>
<dbReference type="SUPFAM" id="SSF54211">
    <property type="entry name" value="Ribosomal protein S5 domain 2-like"/>
    <property type="match status" value="2"/>
</dbReference>
<keyword evidence="10" id="KW-0443">Lipid metabolism</keyword>
<dbReference type="Pfam" id="PF03331">
    <property type="entry name" value="LpxC"/>
    <property type="match status" value="1"/>
</dbReference>
<comment type="pathway">
    <text evidence="3">Glycolipid biosynthesis; lipid IV(A) biosynthesis; lipid IV(A) from (3R)-3-hydroxytetradecanoyl-[acyl-carrier-protein] and UDP-N-acetyl-alpha-D-glucosamine: step 2/6.</text>
</comment>
<evidence type="ECO:0000256" key="2">
    <source>
        <dbReference type="ARBA" id="ARBA00002923"/>
    </source>
</evidence>
<sequence length="317" mass="33603">MNAFKSSWQHTLSHAVQGWGVGLHSGAAVCVTLQPMPVDSGLWLEHVPPASPKRFFRLSPKTCRGGFMATQAVAPGKGAGVEGVGTLEHLLAACHLVGLDNVNITVEGPEIPILDGGAWLWVQMLQTAGLVKQPSKRCLTRPTSKIRVEAAHGQAWLEAHPPLPGQEGVLSLSLTIDFPHEAIGRQRAFLVLGQRSASEPLLGTPPTQPKTMAASRTFVERGAIVALQSSGRALGGSLAHALVADESSGTVINPGGVRWGGQEFVHHKLLDLLGDLYTTGNAVRGRFEGFCSGHRLNGALVQALAQQAPMWPTCTKM</sequence>
<evidence type="ECO:0000256" key="4">
    <source>
        <dbReference type="ARBA" id="ARBA00012745"/>
    </source>
</evidence>
<dbReference type="InterPro" id="IPR004463">
    <property type="entry name" value="UDP-acyl_GlcNac_deAcase"/>
</dbReference>
<dbReference type="PANTHER" id="PTHR33694">
    <property type="entry name" value="UDP-3-O-ACYL-N-ACETYLGLUCOSAMINE DEACETYLASE 1, MITOCHONDRIAL-RELATED"/>
    <property type="match status" value="1"/>
</dbReference>
<dbReference type="OrthoDB" id="9802746at2"/>
<dbReference type="PANTHER" id="PTHR33694:SF1">
    <property type="entry name" value="UDP-3-O-ACYL-N-ACETYLGLUCOSAMINE DEACETYLASE 1, MITOCHONDRIAL-RELATED"/>
    <property type="match status" value="1"/>
</dbReference>
<evidence type="ECO:0000256" key="7">
    <source>
        <dbReference type="ARBA" id="ARBA00022723"/>
    </source>
</evidence>
<dbReference type="UniPathway" id="UPA00359">
    <property type="reaction ID" value="UER00478"/>
</dbReference>
<evidence type="ECO:0000256" key="10">
    <source>
        <dbReference type="ARBA" id="ARBA00023098"/>
    </source>
</evidence>
<dbReference type="EC" id="3.5.1.108" evidence="4"/>
<comment type="catalytic activity">
    <reaction evidence="11">
        <text>a UDP-3-O-[(3R)-3-hydroxyacyl]-N-acetyl-alpha-D-glucosamine + H2O = a UDP-3-O-[(3R)-3-hydroxyacyl]-alpha-D-glucosamine + acetate</text>
        <dbReference type="Rhea" id="RHEA:67816"/>
        <dbReference type="ChEBI" id="CHEBI:15377"/>
        <dbReference type="ChEBI" id="CHEBI:30089"/>
        <dbReference type="ChEBI" id="CHEBI:137740"/>
        <dbReference type="ChEBI" id="CHEBI:173225"/>
        <dbReference type="EC" id="3.5.1.108"/>
    </reaction>
</comment>
<accession>A0A4Y6UA33</accession>
<keyword evidence="7" id="KW-0479">Metal-binding</keyword>
<dbReference type="InterPro" id="IPR015870">
    <property type="entry name" value="UDP-acyl_N-AcGlcN_deAcase_N"/>
</dbReference>
<dbReference type="KEGG" id="swf:E3E12_01050"/>
<dbReference type="InterPro" id="IPR011334">
    <property type="entry name" value="UDP-acyl_GlcNac_deAcase_C"/>
</dbReference>
<comment type="cofactor">
    <cofactor evidence="1">
        <name>Zn(2+)</name>
        <dbReference type="ChEBI" id="CHEBI:29105"/>
    </cofactor>
</comment>
<dbReference type="GO" id="GO:0009245">
    <property type="term" value="P:lipid A biosynthetic process"/>
    <property type="evidence" value="ECO:0007669"/>
    <property type="project" value="UniProtKB-KW"/>
</dbReference>
<protein>
    <recommendedName>
        <fullName evidence="4">UDP-3-O-acyl-N-acetylglucosamine deacetylase</fullName>
        <ecNumber evidence="4">3.5.1.108</ecNumber>
    </recommendedName>
</protein>
<reference evidence="12 13" key="1">
    <citation type="submission" date="2019-03" db="EMBL/GenBank/DDBJ databases">
        <title>The complete genome sequence of Swingsia_sp. F3b2 LMG30590(T).</title>
        <authorList>
            <person name="Chua K.-O."/>
            <person name="Chan K.-G."/>
            <person name="See-Too W.-S."/>
        </authorList>
    </citation>
    <scope>NUCLEOTIDE SEQUENCE [LARGE SCALE GENOMIC DNA]</scope>
    <source>
        <strain evidence="12 13">F3b2</strain>
    </source>
</reference>
<keyword evidence="6" id="KW-0441">Lipid A biosynthesis</keyword>
<dbReference type="Gene3D" id="3.30.1700.10">
    <property type="entry name" value="lpxc deacetylase, domain 2"/>
    <property type="match status" value="1"/>
</dbReference>
<keyword evidence="5" id="KW-0444">Lipid biosynthesis</keyword>
<evidence type="ECO:0000313" key="12">
    <source>
        <dbReference type="EMBL" id="QDH13015.1"/>
    </source>
</evidence>
<evidence type="ECO:0000256" key="8">
    <source>
        <dbReference type="ARBA" id="ARBA00022801"/>
    </source>
</evidence>
<dbReference type="AlphaFoldDB" id="A0A4Y6UA33"/>
<gene>
    <name evidence="12" type="ORF">E3E12_01050</name>
</gene>
<evidence type="ECO:0000256" key="6">
    <source>
        <dbReference type="ARBA" id="ARBA00022556"/>
    </source>
</evidence>
<comment type="function">
    <text evidence="2">Catalyzes the hydrolysis of UDP-3-O-myristoyl-N-acetylglucosamine to form UDP-3-O-myristoylglucosamine and acetate, the committed step in lipid A biosynthesis.</text>
</comment>
<name>A0A4Y6UA33_9PROT</name>
<keyword evidence="8" id="KW-0378">Hydrolase</keyword>
<evidence type="ECO:0000256" key="9">
    <source>
        <dbReference type="ARBA" id="ARBA00022833"/>
    </source>
</evidence>
<dbReference type="GO" id="GO:0016020">
    <property type="term" value="C:membrane"/>
    <property type="evidence" value="ECO:0007669"/>
    <property type="project" value="GOC"/>
</dbReference>
<evidence type="ECO:0000256" key="11">
    <source>
        <dbReference type="ARBA" id="ARBA00024535"/>
    </source>
</evidence>
<dbReference type="GO" id="GO:0103117">
    <property type="term" value="F:UDP-3-O-acyl-N-acetylglucosamine deacetylase activity"/>
    <property type="evidence" value="ECO:0007669"/>
    <property type="project" value="UniProtKB-EC"/>
</dbReference>
<dbReference type="GO" id="GO:0046872">
    <property type="term" value="F:metal ion binding"/>
    <property type="evidence" value="ECO:0007669"/>
    <property type="project" value="UniProtKB-KW"/>
</dbReference>
<evidence type="ECO:0000256" key="3">
    <source>
        <dbReference type="ARBA" id="ARBA00005002"/>
    </source>
</evidence>
<evidence type="ECO:0000256" key="1">
    <source>
        <dbReference type="ARBA" id="ARBA00001947"/>
    </source>
</evidence>
<keyword evidence="13" id="KW-1185">Reference proteome</keyword>
<evidence type="ECO:0000256" key="5">
    <source>
        <dbReference type="ARBA" id="ARBA00022516"/>
    </source>
</evidence>
<dbReference type="EMBL" id="CP038231">
    <property type="protein sequence ID" value="QDH13015.1"/>
    <property type="molecule type" value="Genomic_DNA"/>
</dbReference>
<organism evidence="12 13">
    <name type="scientific">Formicincola oecophyllae</name>
    <dbReference type="NCBI Taxonomy" id="2558361"/>
    <lineage>
        <taxon>Bacteria</taxon>
        <taxon>Pseudomonadati</taxon>
        <taxon>Pseudomonadota</taxon>
        <taxon>Alphaproteobacteria</taxon>
        <taxon>Acetobacterales</taxon>
        <taxon>Acetobacteraceae</taxon>
        <taxon>Formicincola</taxon>
    </lineage>
</organism>
<dbReference type="InterPro" id="IPR020568">
    <property type="entry name" value="Ribosomal_Su5_D2-typ_SF"/>
</dbReference>
<evidence type="ECO:0000313" key="13">
    <source>
        <dbReference type="Proteomes" id="UP000318709"/>
    </source>
</evidence>